<proteinExistence type="predicted"/>
<accession>A0ABT2SYV1</accession>
<feature type="chain" id="PRO_5047451060" evidence="7">
    <location>
        <begin position="27"/>
        <end position="482"/>
    </location>
</feature>
<keyword evidence="4" id="KW-0564">Palmitate</keyword>
<dbReference type="Proteomes" id="UP001652432">
    <property type="component" value="Unassembled WGS sequence"/>
</dbReference>
<evidence type="ECO:0000256" key="4">
    <source>
        <dbReference type="ARBA" id="ARBA00023139"/>
    </source>
</evidence>
<evidence type="ECO:0000256" key="5">
    <source>
        <dbReference type="ARBA" id="ARBA00023288"/>
    </source>
</evidence>
<reference evidence="8 9" key="1">
    <citation type="journal article" date="2021" name="ISME Commun">
        <title>Automated analysis of genomic sequences facilitates high-throughput and comprehensive description of bacteria.</title>
        <authorList>
            <person name="Hitch T.C.A."/>
        </authorList>
    </citation>
    <scope>NUCLEOTIDE SEQUENCE [LARGE SCALE GENOMIC DNA]</scope>
    <source>
        <strain evidence="8 9">Sanger_18</strain>
    </source>
</reference>
<evidence type="ECO:0000313" key="9">
    <source>
        <dbReference type="Proteomes" id="UP001652432"/>
    </source>
</evidence>
<comment type="caution">
    <text evidence="8">The sequence shown here is derived from an EMBL/GenBank/DDBJ whole genome shotgun (WGS) entry which is preliminary data.</text>
</comment>
<evidence type="ECO:0000256" key="1">
    <source>
        <dbReference type="ARBA" id="ARBA00022475"/>
    </source>
</evidence>
<feature type="compositionally biased region" description="Acidic residues" evidence="6">
    <location>
        <begin position="37"/>
        <end position="54"/>
    </location>
</feature>
<evidence type="ECO:0000256" key="7">
    <source>
        <dbReference type="SAM" id="SignalP"/>
    </source>
</evidence>
<feature type="signal peptide" evidence="7">
    <location>
        <begin position="1"/>
        <end position="26"/>
    </location>
</feature>
<dbReference type="EMBL" id="JAOQKJ010000001">
    <property type="protein sequence ID" value="MCU6743168.1"/>
    <property type="molecule type" value="Genomic_DNA"/>
</dbReference>
<dbReference type="Pfam" id="PF01547">
    <property type="entry name" value="SBP_bac_1"/>
    <property type="match status" value="1"/>
</dbReference>
<dbReference type="InterPro" id="IPR006059">
    <property type="entry name" value="SBP"/>
</dbReference>
<gene>
    <name evidence="8" type="ORF">OCV77_01375</name>
</gene>
<dbReference type="PANTHER" id="PTHR43649">
    <property type="entry name" value="ARABINOSE-BINDING PROTEIN-RELATED"/>
    <property type="match status" value="1"/>
</dbReference>
<keyword evidence="1" id="KW-1003">Cell membrane</keyword>
<dbReference type="PROSITE" id="PS51257">
    <property type="entry name" value="PROKAR_LIPOPROTEIN"/>
    <property type="match status" value="1"/>
</dbReference>
<dbReference type="InterPro" id="IPR050490">
    <property type="entry name" value="Bact_solute-bd_prot1"/>
</dbReference>
<evidence type="ECO:0000256" key="6">
    <source>
        <dbReference type="SAM" id="MobiDB-lite"/>
    </source>
</evidence>
<evidence type="ECO:0000256" key="2">
    <source>
        <dbReference type="ARBA" id="ARBA00022729"/>
    </source>
</evidence>
<dbReference type="Gene3D" id="3.40.190.10">
    <property type="entry name" value="Periplasmic binding protein-like II"/>
    <property type="match status" value="1"/>
</dbReference>
<keyword evidence="5" id="KW-0449">Lipoprotein</keyword>
<organism evidence="8 9">
    <name type="scientific">Suilimivivens aceti</name>
    <dbReference type="NCBI Taxonomy" id="2981774"/>
    <lineage>
        <taxon>Bacteria</taxon>
        <taxon>Bacillati</taxon>
        <taxon>Bacillota</taxon>
        <taxon>Clostridia</taxon>
        <taxon>Lachnospirales</taxon>
        <taxon>Lachnospiraceae</taxon>
        <taxon>Suilimivivens</taxon>
    </lineage>
</organism>
<keyword evidence="9" id="KW-1185">Reference proteome</keyword>
<dbReference type="SUPFAM" id="SSF53850">
    <property type="entry name" value="Periplasmic binding protein-like II"/>
    <property type="match status" value="1"/>
</dbReference>
<feature type="region of interest" description="Disordered" evidence="6">
    <location>
        <begin position="24"/>
        <end position="64"/>
    </location>
</feature>
<evidence type="ECO:0000256" key="3">
    <source>
        <dbReference type="ARBA" id="ARBA00023136"/>
    </source>
</evidence>
<dbReference type="RefSeq" id="WP_262572620.1">
    <property type="nucleotide sequence ID" value="NZ_JAOQKJ010000001.1"/>
</dbReference>
<keyword evidence="2 7" id="KW-0732">Signal</keyword>
<evidence type="ECO:0000313" key="8">
    <source>
        <dbReference type="EMBL" id="MCU6743168.1"/>
    </source>
</evidence>
<feature type="compositionally biased region" description="Low complexity" evidence="6">
    <location>
        <begin position="24"/>
        <end position="36"/>
    </location>
</feature>
<sequence length="482" mass="52341">MKLRKALALGLAAAMTVSMIGCGSTADTSTDTADTTEAAEETTEAADTTEESTESADATTDGVPGYLDINLDDYTDLTASIKFLHCRTDREEDGSMAEMIAKFNEKFPNIEVKTEGVTDYAEDALLRLSQGNWGDVMWIPAVDKKDLSSYFMPLGSTEEMSKSLNFVDSWSYDGISYGIPVWGNAQGVVYNKAVFEAAGITELPTTPTEFLEDLQLIKDNTDAIPLYTNYAAGWTMGAWDAYVGVVSNGDATYMNQKFVHTANPFDDPGDDTGIYNLYRILYDAVANGLIEDDYTTTDWEGCKGMINNGEIGAMVLGSWAYSQMVEAGDHGDDIGYMPFPMTVGGTQYALAGGDYNYAVNINSSDENKTASLVFIKWMLEESGWSVREGCYSTVIGGENPDMYSAFDGCEMLSDEAAIAGEEDFLNEMNAESELSFNAGGNAKVQSIVEAAATGSKSLDDIMADWTTAWNDAQDELEIEVLY</sequence>
<protein>
    <submittedName>
        <fullName evidence="8">Extracellular solute-binding protein</fullName>
    </submittedName>
</protein>
<dbReference type="PANTHER" id="PTHR43649:SF33">
    <property type="entry name" value="POLYGALACTURONAN_RHAMNOGALACTURONAN-BINDING PROTEIN YTCQ"/>
    <property type="match status" value="1"/>
</dbReference>
<name>A0ABT2SYV1_9FIRM</name>
<keyword evidence="3" id="KW-0472">Membrane</keyword>